<comment type="caution">
    <text evidence="1">The sequence shown here is derived from an EMBL/GenBank/DDBJ whole genome shotgun (WGS) entry which is preliminary data.</text>
</comment>
<sequence>MADMPSIDESSESNGEVIVSFGGVKGTEAESCNTPDATTTAATEEEEENPIKVSQIFNDPTSNVVFKTSDNVLFRVDDFYLKANR</sequence>
<evidence type="ECO:0000313" key="2">
    <source>
        <dbReference type="Proteomes" id="UP001241377"/>
    </source>
</evidence>
<protein>
    <submittedName>
        <fullName evidence="1">Uncharacterized protein</fullName>
    </submittedName>
</protein>
<dbReference type="EMBL" id="JASBWR010000001">
    <property type="protein sequence ID" value="KAJ9113916.1"/>
    <property type="molecule type" value="Genomic_DNA"/>
</dbReference>
<dbReference type="Proteomes" id="UP001241377">
    <property type="component" value="Unassembled WGS sequence"/>
</dbReference>
<proteinExistence type="predicted"/>
<name>A0ACC2WR91_9TREE</name>
<evidence type="ECO:0000313" key="1">
    <source>
        <dbReference type="EMBL" id="KAJ9113916.1"/>
    </source>
</evidence>
<keyword evidence="2" id="KW-1185">Reference proteome</keyword>
<organism evidence="1 2">
    <name type="scientific">Naganishia cerealis</name>
    <dbReference type="NCBI Taxonomy" id="610337"/>
    <lineage>
        <taxon>Eukaryota</taxon>
        <taxon>Fungi</taxon>
        <taxon>Dikarya</taxon>
        <taxon>Basidiomycota</taxon>
        <taxon>Agaricomycotina</taxon>
        <taxon>Tremellomycetes</taxon>
        <taxon>Filobasidiales</taxon>
        <taxon>Filobasidiaceae</taxon>
        <taxon>Naganishia</taxon>
    </lineage>
</organism>
<accession>A0ACC2WR91</accession>
<reference evidence="1" key="1">
    <citation type="submission" date="2023-04" db="EMBL/GenBank/DDBJ databases">
        <title>Draft Genome sequencing of Naganishia species isolated from polar environments using Oxford Nanopore Technology.</title>
        <authorList>
            <person name="Leo P."/>
            <person name="Venkateswaran K."/>
        </authorList>
    </citation>
    <scope>NUCLEOTIDE SEQUENCE</scope>
    <source>
        <strain evidence="1">MNA-CCFEE 5261</strain>
    </source>
</reference>
<gene>
    <name evidence="1" type="ORF">QFC19_000110</name>
</gene>